<evidence type="ECO:0000256" key="1">
    <source>
        <dbReference type="SAM" id="Phobius"/>
    </source>
</evidence>
<keyword evidence="1" id="KW-0812">Transmembrane</keyword>
<evidence type="ECO:0000313" key="3">
    <source>
        <dbReference type="Proteomes" id="UP000094609"/>
    </source>
</evidence>
<dbReference type="RefSeq" id="WP_069479318.1">
    <property type="nucleotide sequence ID" value="NZ_CP017111.1"/>
</dbReference>
<dbReference type="AlphaFoldDB" id="A0A1D7TIF9"/>
<feature type="transmembrane region" description="Helical" evidence="1">
    <location>
        <begin position="103"/>
        <end position="126"/>
    </location>
</feature>
<dbReference type="KEGG" id="shal:SHALO_0873"/>
<keyword evidence="1" id="KW-1133">Transmembrane helix</keyword>
<dbReference type="Proteomes" id="UP000094609">
    <property type="component" value="Chromosome"/>
</dbReference>
<protein>
    <submittedName>
        <fullName evidence="2">Putative membrane protein</fullName>
    </submittedName>
</protein>
<feature type="transmembrane region" description="Helical" evidence="1">
    <location>
        <begin position="58"/>
        <end position="91"/>
    </location>
</feature>
<feature type="transmembrane region" description="Helical" evidence="1">
    <location>
        <begin position="138"/>
        <end position="156"/>
    </location>
</feature>
<keyword evidence="1" id="KW-0472">Membrane</keyword>
<evidence type="ECO:0000313" key="2">
    <source>
        <dbReference type="EMBL" id="AOO64654.1"/>
    </source>
</evidence>
<accession>A0A1D7TIF9</accession>
<proteinExistence type="predicted"/>
<dbReference type="STRING" id="1193502.SHALO_0873"/>
<feature type="transmembrane region" description="Helical" evidence="1">
    <location>
        <begin position="20"/>
        <end position="46"/>
    </location>
</feature>
<sequence>MRRNSAHQNYLTLFWISGWLLCGLAMSSLYPLIPSFVGVVFCYLILNSNRHEENAMPLFLAFFYLCLYDLTKGFYLFSYVILFTLIYKFAIYRIQNIITCNNCILAAYVTMAYLGHYLLNAFFAYLDNESFPYFSNVYFYYIAIDSILSFMLFKVTR</sequence>
<gene>
    <name evidence="2" type="ORF">SHALO_0873</name>
</gene>
<organism evidence="2 3">
    <name type="scientific">Sulfurospirillum halorespirans DSM 13726</name>
    <dbReference type="NCBI Taxonomy" id="1193502"/>
    <lineage>
        <taxon>Bacteria</taxon>
        <taxon>Pseudomonadati</taxon>
        <taxon>Campylobacterota</taxon>
        <taxon>Epsilonproteobacteria</taxon>
        <taxon>Campylobacterales</taxon>
        <taxon>Sulfurospirillaceae</taxon>
        <taxon>Sulfurospirillum</taxon>
    </lineage>
</organism>
<name>A0A1D7TIF9_9BACT</name>
<keyword evidence="3" id="KW-1185">Reference proteome</keyword>
<dbReference type="EMBL" id="CP017111">
    <property type="protein sequence ID" value="AOO64654.1"/>
    <property type="molecule type" value="Genomic_DNA"/>
</dbReference>
<reference evidence="3" key="1">
    <citation type="submission" date="2016-08" db="EMBL/GenBank/DDBJ databases">
        <title>Complete genome sequence of the organohalide-respiring Epsilonproteobacterium Sulfurospirillum halorespirans.</title>
        <authorList>
            <person name="Goris T."/>
            <person name="Zimmermann J."/>
            <person name="Schenz B."/>
            <person name="Lemos M."/>
            <person name="Hackermueller J."/>
            <person name="Diekert G."/>
        </authorList>
    </citation>
    <scope>NUCLEOTIDE SEQUENCE [LARGE SCALE GENOMIC DNA]</scope>
    <source>
        <strain>DSM 13726</strain>
        <strain evidence="3">PCE-M2</strain>
    </source>
</reference>